<dbReference type="GeneID" id="63823632"/>
<sequence>MSTVDIEAQHAPAEMDGYDSGVKWTDNGEKQHIDGGAGERLKRTRSRVAEKPNVVPVRKDTAQSEDAREKRVRGPALDTSTSWARCAEELWKHEKDVIQDLKEGIDTLLLFAGLFSAVVTAFNVEFYKTLQPQPTDSTAQILMHISAQLNSFTVNSGSINSTILGYPVRYPESVSQLDIATNTLWFSALVISLAAASIGITIKQWLNNHVAGVPSNPRQSAIAWYLRHTGFDQWHVEDIVNLMPILLQLSLMLFLIGLVLQFWKTSAVVAGMVLGQMVILMAFAFGTAITPSLNPHSPYKSPMSRAFYRLFRVWRGNYGMSVRRLKRTFAKWRVHWSSTMPPIVRQYTSDFRPIENLPLWEDREDLELTGLVPNIEPVVVLDAAFKTLKGAFLDRVLQPFLRLAPFEIALDIFEHYCNKEVPFM</sequence>
<dbReference type="Proteomes" id="UP000076871">
    <property type="component" value="Unassembled WGS sequence"/>
</dbReference>
<keyword evidence="2" id="KW-0472">Membrane</keyword>
<name>A0A165CBV9_9APHY</name>
<dbReference type="Pfam" id="PF20153">
    <property type="entry name" value="DUF6535"/>
    <property type="match status" value="1"/>
</dbReference>
<feature type="compositionally biased region" description="Basic and acidic residues" evidence="1">
    <location>
        <begin position="57"/>
        <end position="69"/>
    </location>
</feature>
<feature type="compositionally biased region" description="Basic and acidic residues" evidence="1">
    <location>
        <begin position="26"/>
        <end position="41"/>
    </location>
</feature>
<dbReference type="EMBL" id="KV427651">
    <property type="protein sequence ID" value="KZT02531.1"/>
    <property type="molecule type" value="Genomic_DNA"/>
</dbReference>
<gene>
    <name evidence="4" type="ORF">LAESUDRAFT_705851</name>
</gene>
<feature type="transmembrane region" description="Helical" evidence="2">
    <location>
        <begin position="245"/>
        <end position="263"/>
    </location>
</feature>
<reference evidence="4 5" key="1">
    <citation type="journal article" date="2016" name="Mol. Biol. Evol.">
        <title>Comparative Genomics of Early-Diverging Mushroom-Forming Fungi Provides Insights into the Origins of Lignocellulose Decay Capabilities.</title>
        <authorList>
            <person name="Nagy L.G."/>
            <person name="Riley R."/>
            <person name="Tritt A."/>
            <person name="Adam C."/>
            <person name="Daum C."/>
            <person name="Floudas D."/>
            <person name="Sun H."/>
            <person name="Yadav J.S."/>
            <person name="Pangilinan J."/>
            <person name="Larsson K.H."/>
            <person name="Matsuura K."/>
            <person name="Barry K."/>
            <person name="Labutti K."/>
            <person name="Kuo R."/>
            <person name="Ohm R.A."/>
            <person name="Bhattacharya S.S."/>
            <person name="Shirouzu T."/>
            <person name="Yoshinaga Y."/>
            <person name="Martin F.M."/>
            <person name="Grigoriev I.V."/>
            <person name="Hibbett D.S."/>
        </authorList>
    </citation>
    <scope>NUCLEOTIDE SEQUENCE [LARGE SCALE GENOMIC DNA]</scope>
    <source>
        <strain evidence="4 5">93-53</strain>
    </source>
</reference>
<feature type="region of interest" description="Disordered" evidence="1">
    <location>
        <begin position="1"/>
        <end position="46"/>
    </location>
</feature>
<dbReference type="RefSeq" id="XP_040760271.1">
    <property type="nucleotide sequence ID" value="XM_040906603.1"/>
</dbReference>
<feature type="transmembrane region" description="Helical" evidence="2">
    <location>
        <begin position="269"/>
        <end position="293"/>
    </location>
</feature>
<evidence type="ECO:0000313" key="4">
    <source>
        <dbReference type="EMBL" id="KZT02531.1"/>
    </source>
</evidence>
<evidence type="ECO:0000259" key="3">
    <source>
        <dbReference type="Pfam" id="PF20153"/>
    </source>
</evidence>
<keyword evidence="2" id="KW-1133">Transmembrane helix</keyword>
<feature type="region of interest" description="Disordered" evidence="1">
    <location>
        <begin position="55"/>
        <end position="74"/>
    </location>
</feature>
<organism evidence="4 5">
    <name type="scientific">Laetiporus sulphureus 93-53</name>
    <dbReference type="NCBI Taxonomy" id="1314785"/>
    <lineage>
        <taxon>Eukaryota</taxon>
        <taxon>Fungi</taxon>
        <taxon>Dikarya</taxon>
        <taxon>Basidiomycota</taxon>
        <taxon>Agaricomycotina</taxon>
        <taxon>Agaricomycetes</taxon>
        <taxon>Polyporales</taxon>
        <taxon>Laetiporus</taxon>
    </lineage>
</organism>
<dbReference type="InterPro" id="IPR045338">
    <property type="entry name" value="DUF6535"/>
</dbReference>
<dbReference type="OrthoDB" id="3185525at2759"/>
<accession>A0A165CBV9</accession>
<evidence type="ECO:0000256" key="1">
    <source>
        <dbReference type="SAM" id="MobiDB-lite"/>
    </source>
</evidence>
<feature type="transmembrane region" description="Helical" evidence="2">
    <location>
        <begin position="184"/>
        <end position="202"/>
    </location>
</feature>
<evidence type="ECO:0000313" key="5">
    <source>
        <dbReference type="Proteomes" id="UP000076871"/>
    </source>
</evidence>
<feature type="domain" description="DUF6535" evidence="3">
    <location>
        <begin position="83"/>
        <end position="264"/>
    </location>
</feature>
<protein>
    <recommendedName>
        <fullName evidence="3">DUF6535 domain-containing protein</fullName>
    </recommendedName>
</protein>
<dbReference type="InParanoid" id="A0A165CBV9"/>
<keyword evidence="2" id="KW-0812">Transmembrane</keyword>
<dbReference type="AlphaFoldDB" id="A0A165CBV9"/>
<keyword evidence="5" id="KW-1185">Reference proteome</keyword>
<evidence type="ECO:0000256" key="2">
    <source>
        <dbReference type="SAM" id="Phobius"/>
    </source>
</evidence>
<proteinExistence type="predicted"/>